<protein>
    <submittedName>
        <fullName evidence="5">LacI family transcriptional regulator</fullName>
    </submittedName>
</protein>
<organism evidence="5 6">
    <name type="scientific">Nonomuraea turkmeniaca</name>
    <dbReference type="NCBI Taxonomy" id="103838"/>
    <lineage>
        <taxon>Bacteria</taxon>
        <taxon>Bacillati</taxon>
        <taxon>Actinomycetota</taxon>
        <taxon>Actinomycetes</taxon>
        <taxon>Streptosporangiales</taxon>
        <taxon>Streptosporangiaceae</taxon>
        <taxon>Nonomuraea</taxon>
    </lineage>
</organism>
<keyword evidence="1" id="KW-0805">Transcription regulation</keyword>
<feature type="domain" description="HTH lacI-type" evidence="4">
    <location>
        <begin position="8"/>
        <end position="64"/>
    </location>
</feature>
<evidence type="ECO:0000256" key="3">
    <source>
        <dbReference type="ARBA" id="ARBA00023163"/>
    </source>
</evidence>
<dbReference type="EMBL" id="VCKY01000011">
    <property type="protein sequence ID" value="TMR24289.1"/>
    <property type="molecule type" value="Genomic_DNA"/>
</dbReference>
<keyword evidence="3" id="KW-0804">Transcription</keyword>
<dbReference type="GO" id="GO:0000976">
    <property type="term" value="F:transcription cis-regulatory region binding"/>
    <property type="evidence" value="ECO:0007669"/>
    <property type="project" value="TreeGrafter"/>
</dbReference>
<dbReference type="Pfam" id="PF13377">
    <property type="entry name" value="Peripla_BP_3"/>
    <property type="match status" value="1"/>
</dbReference>
<evidence type="ECO:0000259" key="4">
    <source>
        <dbReference type="PROSITE" id="PS50932"/>
    </source>
</evidence>
<dbReference type="CDD" id="cd01392">
    <property type="entry name" value="HTH_LacI"/>
    <property type="match status" value="1"/>
</dbReference>
<accession>A0A5S4FUD1</accession>
<dbReference type="GO" id="GO:0003700">
    <property type="term" value="F:DNA-binding transcription factor activity"/>
    <property type="evidence" value="ECO:0007669"/>
    <property type="project" value="TreeGrafter"/>
</dbReference>
<dbReference type="PANTHER" id="PTHR30146:SF153">
    <property type="entry name" value="LACTOSE OPERON REPRESSOR"/>
    <property type="match status" value="1"/>
</dbReference>
<dbReference type="InterPro" id="IPR046335">
    <property type="entry name" value="LacI/GalR-like_sensor"/>
</dbReference>
<dbReference type="SUPFAM" id="SSF53822">
    <property type="entry name" value="Periplasmic binding protein-like I"/>
    <property type="match status" value="1"/>
</dbReference>
<evidence type="ECO:0000256" key="2">
    <source>
        <dbReference type="ARBA" id="ARBA00023125"/>
    </source>
</evidence>
<reference evidence="5 6" key="1">
    <citation type="submission" date="2019-05" db="EMBL/GenBank/DDBJ databases">
        <title>Draft genome sequence of Nonomuraea turkmeniaca DSM 43926.</title>
        <authorList>
            <person name="Saricaoglu S."/>
            <person name="Isik K."/>
        </authorList>
    </citation>
    <scope>NUCLEOTIDE SEQUENCE [LARGE SCALE GENOMIC DNA]</scope>
    <source>
        <strain evidence="5 6">DSM 43926</strain>
    </source>
</reference>
<sequence length="325" mass="34511">MRRPAKRVTSADVARAAGVSAATVSYVLNDTPGQSIPEETRRRVLEAVKQLDYRPRGSARALAAGRSDVVLLSIPHLSIGPGINRFVEQFATSLAHAGLTLVTHLAGAPGRPLPDVCAAIDASVVASLDPLDDDTAQALRRAGADLVFTTEVEAHPTMRRMGRLQAEHLIALGHRRLGYAMPDHPLLRKIADDRLLGVADACAHAGIDPPLALDTKLDTTALARAARRWRRESVTAVCAYNDEVAIALLTGMRHAKLAAPDDLAVIGADDIPLAQVTDPPLSTIAFDLEKVGRSLAEAVVASLSGRKPRLTPASLSPRVIHRAST</sequence>
<dbReference type="SMART" id="SM00354">
    <property type="entry name" value="HTH_LACI"/>
    <property type="match status" value="1"/>
</dbReference>
<dbReference type="PANTHER" id="PTHR30146">
    <property type="entry name" value="LACI-RELATED TRANSCRIPTIONAL REPRESSOR"/>
    <property type="match status" value="1"/>
</dbReference>
<dbReference type="OrthoDB" id="3288692at2"/>
<name>A0A5S4FUD1_9ACTN</name>
<dbReference type="InterPro" id="IPR000843">
    <property type="entry name" value="HTH_LacI"/>
</dbReference>
<evidence type="ECO:0000256" key="1">
    <source>
        <dbReference type="ARBA" id="ARBA00023015"/>
    </source>
</evidence>
<dbReference type="SUPFAM" id="SSF47413">
    <property type="entry name" value="lambda repressor-like DNA-binding domains"/>
    <property type="match status" value="1"/>
</dbReference>
<dbReference type="AlphaFoldDB" id="A0A5S4FUD1"/>
<dbReference type="Pfam" id="PF00356">
    <property type="entry name" value="LacI"/>
    <property type="match status" value="1"/>
</dbReference>
<dbReference type="RefSeq" id="WP_138664920.1">
    <property type="nucleotide sequence ID" value="NZ_VCKY01000011.1"/>
</dbReference>
<dbReference type="Gene3D" id="1.10.260.40">
    <property type="entry name" value="lambda repressor-like DNA-binding domains"/>
    <property type="match status" value="1"/>
</dbReference>
<dbReference type="Gene3D" id="3.40.50.2300">
    <property type="match status" value="1"/>
</dbReference>
<proteinExistence type="predicted"/>
<keyword evidence="6" id="KW-1185">Reference proteome</keyword>
<keyword evidence="2" id="KW-0238">DNA-binding</keyword>
<comment type="caution">
    <text evidence="5">The sequence shown here is derived from an EMBL/GenBank/DDBJ whole genome shotgun (WGS) entry which is preliminary data.</text>
</comment>
<gene>
    <name evidence="5" type="ORF">ETD86_05125</name>
</gene>
<dbReference type="Proteomes" id="UP000309128">
    <property type="component" value="Unassembled WGS sequence"/>
</dbReference>
<evidence type="ECO:0000313" key="6">
    <source>
        <dbReference type="Proteomes" id="UP000309128"/>
    </source>
</evidence>
<evidence type="ECO:0000313" key="5">
    <source>
        <dbReference type="EMBL" id="TMR24289.1"/>
    </source>
</evidence>
<dbReference type="InterPro" id="IPR028082">
    <property type="entry name" value="Peripla_BP_I"/>
</dbReference>
<dbReference type="PROSITE" id="PS50932">
    <property type="entry name" value="HTH_LACI_2"/>
    <property type="match status" value="1"/>
</dbReference>
<dbReference type="InterPro" id="IPR010982">
    <property type="entry name" value="Lambda_DNA-bd_dom_sf"/>
</dbReference>